<sequence length="129" mass="14196">MPQFTNNKGPFEQVKDGFEKTSDHTSEYDPQDIEKNKVVCGLCYLGVLFFLPLIVCPDSKFGRFHANQALILLIFSVIISLTEFVWIVGGIFHGVLGLICAVFVIVGLVNAIQGKAKDLPVIGSIKLIK</sequence>
<dbReference type="Proteomes" id="UP000199659">
    <property type="component" value="Unassembled WGS sequence"/>
</dbReference>
<gene>
    <name evidence="6" type="ORF">SAMN05661086_02406</name>
</gene>
<organism evidence="6 7">
    <name type="scientific">Anaeromicropila populeti</name>
    <dbReference type="NCBI Taxonomy" id="37658"/>
    <lineage>
        <taxon>Bacteria</taxon>
        <taxon>Bacillati</taxon>
        <taxon>Bacillota</taxon>
        <taxon>Clostridia</taxon>
        <taxon>Lachnospirales</taxon>
        <taxon>Lachnospiraceae</taxon>
        <taxon>Anaeromicropila</taxon>
    </lineage>
</organism>
<evidence type="ECO:0000313" key="6">
    <source>
        <dbReference type="EMBL" id="SFR90411.1"/>
    </source>
</evidence>
<keyword evidence="4 5" id="KW-0472">Membrane</keyword>
<protein>
    <submittedName>
        <fullName evidence="6">Uncharacterized membrane protein</fullName>
    </submittedName>
</protein>
<dbReference type="STRING" id="37658.SAMN05661086_02406"/>
<feature type="transmembrane region" description="Helical" evidence="5">
    <location>
        <begin position="38"/>
        <end position="57"/>
    </location>
</feature>
<name>A0A1I6KGP3_9FIRM</name>
<keyword evidence="2 5" id="KW-0812">Transmembrane</keyword>
<evidence type="ECO:0000256" key="5">
    <source>
        <dbReference type="SAM" id="Phobius"/>
    </source>
</evidence>
<feature type="transmembrane region" description="Helical" evidence="5">
    <location>
        <begin position="69"/>
        <end position="88"/>
    </location>
</feature>
<reference evidence="6 7" key="1">
    <citation type="submission" date="2016-10" db="EMBL/GenBank/DDBJ databases">
        <authorList>
            <person name="de Groot N.N."/>
        </authorList>
    </citation>
    <scope>NUCLEOTIDE SEQUENCE [LARGE SCALE GENOMIC DNA]</scope>
    <source>
        <strain evidence="6 7">743A</strain>
    </source>
</reference>
<evidence type="ECO:0000256" key="4">
    <source>
        <dbReference type="ARBA" id="ARBA00023136"/>
    </source>
</evidence>
<evidence type="ECO:0000256" key="2">
    <source>
        <dbReference type="ARBA" id="ARBA00022692"/>
    </source>
</evidence>
<dbReference type="Pfam" id="PF09685">
    <property type="entry name" value="MamF_MmsF"/>
    <property type="match status" value="1"/>
</dbReference>
<evidence type="ECO:0000256" key="3">
    <source>
        <dbReference type="ARBA" id="ARBA00022989"/>
    </source>
</evidence>
<keyword evidence="3 5" id="KW-1133">Transmembrane helix</keyword>
<dbReference type="RefSeq" id="WP_242940531.1">
    <property type="nucleotide sequence ID" value="NZ_FOYZ01000009.1"/>
</dbReference>
<feature type="transmembrane region" description="Helical" evidence="5">
    <location>
        <begin position="94"/>
        <end position="112"/>
    </location>
</feature>
<dbReference type="EMBL" id="FOYZ01000009">
    <property type="protein sequence ID" value="SFR90411.1"/>
    <property type="molecule type" value="Genomic_DNA"/>
</dbReference>
<dbReference type="InterPro" id="IPR019109">
    <property type="entry name" value="MamF_MmsF"/>
</dbReference>
<evidence type="ECO:0000313" key="7">
    <source>
        <dbReference type="Proteomes" id="UP000199659"/>
    </source>
</evidence>
<comment type="subcellular location">
    <subcellularLocation>
        <location evidence="1">Membrane</location>
        <topology evidence="1">Multi-pass membrane protein</topology>
    </subcellularLocation>
</comment>
<evidence type="ECO:0000256" key="1">
    <source>
        <dbReference type="ARBA" id="ARBA00004141"/>
    </source>
</evidence>
<accession>A0A1I6KGP3</accession>
<keyword evidence="7" id="KW-1185">Reference proteome</keyword>
<proteinExistence type="predicted"/>
<dbReference type="AlphaFoldDB" id="A0A1I6KGP3"/>